<evidence type="ECO:0000256" key="7">
    <source>
        <dbReference type="SAM" id="MobiDB-lite"/>
    </source>
</evidence>
<comment type="subcellular location">
    <subcellularLocation>
        <location evidence="1">Cell membrane</location>
        <topology evidence="1">Multi-pass membrane protein</topology>
    </subcellularLocation>
</comment>
<evidence type="ECO:0000256" key="8">
    <source>
        <dbReference type="SAM" id="Phobius"/>
    </source>
</evidence>
<evidence type="ECO:0000256" key="1">
    <source>
        <dbReference type="ARBA" id="ARBA00004651"/>
    </source>
</evidence>
<name>A0A6P6YGV6_DERPT</name>
<feature type="transmembrane region" description="Helical" evidence="8">
    <location>
        <begin position="276"/>
        <end position="295"/>
    </location>
</feature>
<dbReference type="OMA" id="MWHREND"/>
<feature type="transmembrane region" description="Helical" evidence="8">
    <location>
        <begin position="232"/>
        <end position="256"/>
    </location>
</feature>
<feature type="compositionally biased region" description="Basic and acidic residues" evidence="7">
    <location>
        <begin position="530"/>
        <end position="541"/>
    </location>
</feature>
<organism evidence="9 10">
    <name type="scientific">Dermatophagoides pteronyssinus</name>
    <name type="common">European house dust mite</name>
    <dbReference type="NCBI Taxonomy" id="6956"/>
    <lineage>
        <taxon>Eukaryota</taxon>
        <taxon>Metazoa</taxon>
        <taxon>Ecdysozoa</taxon>
        <taxon>Arthropoda</taxon>
        <taxon>Chelicerata</taxon>
        <taxon>Arachnida</taxon>
        <taxon>Acari</taxon>
        <taxon>Acariformes</taxon>
        <taxon>Sarcoptiformes</taxon>
        <taxon>Astigmata</taxon>
        <taxon>Psoroptidia</taxon>
        <taxon>Analgoidea</taxon>
        <taxon>Pyroglyphidae</taxon>
        <taxon>Dermatophagoidinae</taxon>
        <taxon>Dermatophagoides</taxon>
    </lineage>
</organism>
<sequence>MMMNPSGPSIWPPTPHHQQHHNQSPALIINDNDKSTNSAAILMANQSSGSPYGNGNGANINIDTESLLSGYSDPRIKSKGMNGSATATYACLLTNSTTAVNNTSVLGTSVVPSPLATGTPNVVINPYHGNYQANTGHPDAQVHSVVSMRSAGRQSHHSNRNGHATKTVESGYPVSGNSQDIVQVSMLSPDDNWNDNTTAVTGNTSDQSGSMDDLSKIDNTGFTINRLTGCQLWSGLIVAIVLSVCAFLSPIIMIIIPRIELFEWKVKECGPECDGLVLSFLFKQLILAIGSWAVFFRRPRSTMPRICTYRSTVLAFILVLLVSYWLFYLVRIADKRLSDEDAISYYSVIMFAISLVDALLFIHYLAVLILRSCHLENEFFIKVVRSPDGHSQCYTLGRTSIQRASLWILEKYYQDFPRYNPFLERLAMRKSRRNSSLSRQGLKFYDVDGVTGPGSTNKSNNGENNPLQLSPKSILAQNTAANAGRRWPKNATHLNGGSTISDGRCNRRQERDTTSHHSGHSGHHHHRNHNDRLHEEHEYERRVRKRKSRLMSVTEEAFTHIKRIQQQSHGPLSTSSMNPKEAAQAIFPTIARTLQKYLRATRQQSRHSVQSILEHLSICLTYDLSPKTFLEKYLSPHNPHVGWSTNNDHIETWNLISDTLVSRSIESGSQFLLRQEDHVCLLVTINRMPYLNLVEQVIDIERTKFLFKLNSETSV</sequence>
<dbReference type="KEGG" id="dpte:113798182"/>
<evidence type="ECO:0000256" key="4">
    <source>
        <dbReference type="ARBA" id="ARBA00022989"/>
    </source>
</evidence>
<dbReference type="InParanoid" id="A0A6P6YGV6"/>
<dbReference type="CTD" id="35922"/>
<feature type="transmembrane region" description="Helical" evidence="8">
    <location>
        <begin position="307"/>
        <end position="328"/>
    </location>
</feature>
<dbReference type="RefSeq" id="XP_027204477.1">
    <property type="nucleotide sequence ID" value="XM_027348676.1"/>
</dbReference>
<dbReference type="GO" id="GO:0005886">
    <property type="term" value="C:plasma membrane"/>
    <property type="evidence" value="ECO:0007669"/>
    <property type="project" value="UniProtKB-SubCell"/>
</dbReference>
<evidence type="ECO:0000313" key="10">
    <source>
        <dbReference type="RefSeq" id="XP_027204477.1"/>
    </source>
</evidence>
<feature type="compositionally biased region" description="Polar residues" evidence="7">
    <location>
        <begin position="492"/>
        <end position="501"/>
    </location>
</feature>
<dbReference type="Proteomes" id="UP000515146">
    <property type="component" value="Unplaced"/>
</dbReference>
<keyword evidence="4 8" id="KW-1133">Transmembrane helix</keyword>
<keyword evidence="5 8" id="KW-0472">Membrane</keyword>
<evidence type="ECO:0000256" key="5">
    <source>
        <dbReference type="ARBA" id="ARBA00023136"/>
    </source>
</evidence>
<feature type="region of interest" description="Disordered" evidence="7">
    <location>
        <begin position="1"/>
        <end position="22"/>
    </location>
</feature>
<keyword evidence="2" id="KW-1003">Cell membrane</keyword>
<dbReference type="OrthoDB" id="8887313at2759"/>
<feature type="transmembrane region" description="Helical" evidence="8">
    <location>
        <begin position="348"/>
        <end position="370"/>
    </location>
</feature>
<gene>
    <name evidence="10" type="primary">LOC113798182</name>
</gene>
<keyword evidence="9" id="KW-1185">Reference proteome</keyword>
<reference evidence="10" key="1">
    <citation type="submission" date="2025-08" db="UniProtKB">
        <authorList>
            <consortium name="RefSeq"/>
        </authorList>
    </citation>
    <scope>IDENTIFICATION</scope>
    <source>
        <strain evidence="10">Airmid</strain>
    </source>
</reference>
<evidence type="ECO:0000256" key="3">
    <source>
        <dbReference type="ARBA" id="ARBA00022692"/>
    </source>
</evidence>
<protein>
    <submittedName>
        <fullName evidence="10">Vang-like protein 2-B</fullName>
    </submittedName>
</protein>
<feature type="compositionally biased region" description="Basic residues" evidence="7">
    <location>
        <begin position="517"/>
        <end position="529"/>
    </location>
</feature>
<keyword evidence="3 8" id="KW-0812">Transmembrane</keyword>
<dbReference type="Pfam" id="PF06638">
    <property type="entry name" value="Strabismus"/>
    <property type="match status" value="2"/>
</dbReference>
<feature type="region of interest" description="Disordered" evidence="7">
    <location>
        <begin position="148"/>
        <end position="175"/>
    </location>
</feature>
<evidence type="ECO:0000313" key="9">
    <source>
        <dbReference type="Proteomes" id="UP000515146"/>
    </source>
</evidence>
<dbReference type="FunCoup" id="A0A6P6YGV6">
    <property type="interactions" value="334"/>
</dbReference>
<accession>A0A6P6YGV6</accession>
<dbReference type="PANTHER" id="PTHR20886">
    <property type="entry name" value="VANG-LIKE PROTEIN"/>
    <property type="match status" value="1"/>
</dbReference>
<feature type="compositionally biased region" description="Polar residues" evidence="7">
    <location>
        <begin position="453"/>
        <end position="481"/>
    </location>
</feature>
<dbReference type="AlphaFoldDB" id="A0A6P6YGV6"/>
<evidence type="ECO:0000256" key="2">
    <source>
        <dbReference type="ARBA" id="ARBA00022475"/>
    </source>
</evidence>
<evidence type="ECO:0000256" key="6">
    <source>
        <dbReference type="ARBA" id="ARBA00025718"/>
    </source>
</evidence>
<proteinExistence type="inferred from homology"/>
<feature type="region of interest" description="Disordered" evidence="7">
    <location>
        <begin position="448"/>
        <end position="549"/>
    </location>
</feature>
<dbReference type="InterPro" id="IPR009539">
    <property type="entry name" value="VANGL"/>
</dbReference>
<feature type="compositionally biased region" description="Basic and acidic residues" evidence="7">
    <location>
        <begin position="504"/>
        <end position="515"/>
    </location>
</feature>
<comment type="similarity">
    <text evidence="6">Belongs to the Vang family.</text>
</comment>